<dbReference type="STRING" id="47312.SAMN04489765_4176"/>
<dbReference type="PANTHER" id="PTHR30590:SF2">
    <property type="entry name" value="INNER MEMBRANE PROTEIN"/>
    <property type="match status" value="1"/>
</dbReference>
<proteinExistence type="predicted"/>
<dbReference type="Proteomes" id="UP000183053">
    <property type="component" value="Unassembled WGS sequence"/>
</dbReference>
<evidence type="ECO:0000256" key="2">
    <source>
        <dbReference type="SAM" id="Phobius"/>
    </source>
</evidence>
<dbReference type="AlphaFoldDB" id="A0A1H1HGJ2"/>
<feature type="region of interest" description="Disordered" evidence="1">
    <location>
        <begin position="390"/>
        <end position="412"/>
    </location>
</feature>
<feature type="domain" description="Heparan-alpha-glucosaminide N-acetyltransferase catalytic" evidence="4">
    <location>
        <begin position="9"/>
        <end position="193"/>
    </location>
</feature>
<feature type="transmembrane region" description="Helical" evidence="2">
    <location>
        <begin position="204"/>
        <end position="222"/>
    </location>
</feature>
<feature type="transmembrane region" description="Helical" evidence="2">
    <location>
        <begin position="84"/>
        <end position="112"/>
    </location>
</feature>
<keyword evidence="2" id="KW-0472">Membrane</keyword>
<keyword evidence="6" id="KW-1185">Reference proteome</keyword>
<dbReference type="EMBL" id="FNLF01000002">
    <property type="protein sequence ID" value="SDR24571.1"/>
    <property type="molecule type" value="Genomic_DNA"/>
</dbReference>
<dbReference type="RefSeq" id="WP_068564276.1">
    <property type="nucleotide sequence ID" value="NZ_FNLF01000002.1"/>
</dbReference>
<feature type="transmembrane region" description="Helical" evidence="2">
    <location>
        <begin position="310"/>
        <end position="329"/>
    </location>
</feature>
<dbReference type="PANTHER" id="PTHR30590">
    <property type="entry name" value="INNER MEMBRANE PROTEIN"/>
    <property type="match status" value="1"/>
</dbReference>
<feature type="transmembrane region" description="Helical" evidence="2">
    <location>
        <begin position="124"/>
        <end position="146"/>
    </location>
</feature>
<evidence type="ECO:0000313" key="6">
    <source>
        <dbReference type="Proteomes" id="UP000183053"/>
    </source>
</evidence>
<evidence type="ECO:0000313" key="5">
    <source>
        <dbReference type="EMBL" id="SDR24571.1"/>
    </source>
</evidence>
<sequence length="412" mass="42568">MSAPATTGRLLGVDAARGLAVLGMCLVHVHPTTGPTWLLDLAQGRSAALFAVLAGVSLALLSGGTHPPADLTTTRRRIGVRAAILLVLGLTLATLGTSVMVILCYYALYFLLCLPLLRLRAPALAALAAATAVAGPVASFAIRSHMEINEFGGSPSWLSVGDAGGALTMLLLTGAYPALTWTPFVLAGMALGRRGAGTTPPIRLVTAGAALVAAGFGGSWFVQTVLGGRERLVAVLEPILAGSGLSAEQMLSAPSFGAATTTSWWNLTLANAHSGTPFEIIGSIGVALVVLGGLTALSERRWGRLALRPLIATGTMALTVYCLHIVILAVLPPMRFEGEEAITLGGMSLWTYFVLLIAALVVFALAWTRRMRRGPLETLVHRATLLIRPRPSAPAGDGDAAPTVRRAGAGGP</sequence>
<dbReference type="Pfam" id="PF07786">
    <property type="entry name" value="HGSNAT_cat"/>
    <property type="match status" value="1"/>
</dbReference>
<accession>A0A1H1HGJ2</accession>
<evidence type="ECO:0008006" key="7">
    <source>
        <dbReference type="Google" id="ProtNLM"/>
    </source>
</evidence>
<dbReference type="InterPro" id="IPR012429">
    <property type="entry name" value="HGSNAT_cat"/>
</dbReference>
<feature type="transmembrane region" description="Helical" evidence="2">
    <location>
        <begin position="349"/>
        <end position="367"/>
    </location>
</feature>
<evidence type="ECO:0000256" key="1">
    <source>
        <dbReference type="SAM" id="MobiDB-lite"/>
    </source>
</evidence>
<dbReference type="Pfam" id="PF04235">
    <property type="entry name" value="DUF418"/>
    <property type="match status" value="1"/>
</dbReference>
<keyword evidence="2" id="KW-1133">Transmembrane helix</keyword>
<feature type="transmembrane region" description="Helical" evidence="2">
    <location>
        <begin position="166"/>
        <end position="192"/>
    </location>
</feature>
<feature type="domain" description="DUF418" evidence="3">
    <location>
        <begin position="262"/>
        <end position="385"/>
    </location>
</feature>
<name>A0A1H1HGJ2_9ACTN</name>
<gene>
    <name evidence="5" type="ORF">SAMN04489765_4176</name>
</gene>
<feature type="transmembrane region" description="Helical" evidence="2">
    <location>
        <begin position="47"/>
        <end position="64"/>
    </location>
</feature>
<evidence type="ECO:0000259" key="3">
    <source>
        <dbReference type="Pfam" id="PF04235"/>
    </source>
</evidence>
<reference evidence="6" key="1">
    <citation type="submission" date="2016-10" db="EMBL/GenBank/DDBJ databases">
        <authorList>
            <person name="Varghese N."/>
            <person name="Submissions S."/>
        </authorList>
    </citation>
    <scope>NUCLEOTIDE SEQUENCE [LARGE SCALE GENOMIC DNA]</scope>
    <source>
        <strain evidence="6">DSM 44142</strain>
    </source>
</reference>
<feature type="transmembrane region" description="Helical" evidence="2">
    <location>
        <begin position="280"/>
        <end position="298"/>
    </location>
</feature>
<dbReference type="InterPro" id="IPR052529">
    <property type="entry name" value="Bact_Transport_Assoc"/>
</dbReference>
<protein>
    <recommendedName>
        <fullName evidence="7">Heparan-alpha-glucosaminide N-acetyltransferase catalytic domain-containing protein</fullName>
    </recommendedName>
</protein>
<dbReference type="InterPro" id="IPR007349">
    <property type="entry name" value="DUF418"/>
</dbReference>
<organism evidence="5 6">
    <name type="scientific">Tsukamurella pulmonis</name>
    <dbReference type="NCBI Taxonomy" id="47312"/>
    <lineage>
        <taxon>Bacteria</taxon>
        <taxon>Bacillati</taxon>
        <taxon>Actinomycetota</taxon>
        <taxon>Actinomycetes</taxon>
        <taxon>Mycobacteriales</taxon>
        <taxon>Tsukamurellaceae</taxon>
        <taxon>Tsukamurella</taxon>
    </lineage>
</organism>
<feature type="compositionally biased region" description="Low complexity" evidence="1">
    <location>
        <begin position="393"/>
        <end position="402"/>
    </location>
</feature>
<keyword evidence="2" id="KW-0812">Transmembrane</keyword>
<dbReference type="OrthoDB" id="4966979at2"/>
<evidence type="ECO:0000259" key="4">
    <source>
        <dbReference type="Pfam" id="PF07786"/>
    </source>
</evidence>